<dbReference type="InterPro" id="IPR027417">
    <property type="entry name" value="P-loop_NTPase"/>
</dbReference>
<dbReference type="CDD" id="cd03257">
    <property type="entry name" value="ABC_NikE_OppD_transporters"/>
    <property type="match status" value="1"/>
</dbReference>
<evidence type="ECO:0000256" key="4">
    <source>
        <dbReference type="ARBA" id="ARBA00022840"/>
    </source>
</evidence>
<evidence type="ECO:0000313" key="7">
    <source>
        <dbReference type="Proteomes" id="UP000738517"/>
    </source>
</evidence>
<dbReference type="Proteomes" id="UP000738517">
    <property type="component" value="Unassembled WGS sequence"/>
</dbReference>
<dbReference type="EMBL" id="RSEJ01000048">
    <property type="protein sequence ID" value="NBI56141.1"/>
    <property type="molecule type" value="Genomic_DNA"/>
</dbReference>
<keyword evidence="4 6" id="KW-0067">ATP-binding</keyword>
<comment type="caution">
    <text evidence="6">The sequence shown here is derived from an EMBL/GenBank/DDBJ whole genome shotgun (WGS) entry which is preliminary data.</text>
</comment>
<accession>A0ABW9YRM9</accession>
<dbReference type="InterPro" id="IPR017871">
    <property type="entry name" value="ABC_transporter-like_CS"/>
</dbReference>
<dbReference type="NCBIfam" id="TIGR01727">
    <property type="entry name" value="oligo_HPY"/>
    <property type="match status" value="1"/>
</dbReference>
<dbReference type="InterPro" id="IPR003593">
    <property type="entry name" value="AAA+_ATPase"/>
</dbReference>
<dbReference type="SUPFAM" id="SSF52540">
    <property type="entry name" value="P-loop containing nucleoside triphosphate hydrolases"/>
    <property type="match status" value="1"/>
</dbReference>
<dbReference type="Gene3D" id="3.40.50.300">
    <property type="entry name" value="P-loop containing nucleotide triphosphate hydrolases"/>
    <property type="match status" value="1"/>
</dbReference>
<dbReference type="SMART" id="SM00382">
    <property type="entry name" value="AAA"/>
    <property type="match status" value="1"/>
</dbReference>
<protein>
    <submittedName>
        <fullName evidence="6">Dipeptide ABC transporter ATP-binding protein</fullName>
    </submittedName>
</protein>
<dbReference type="PANTHER" id="PTHR43776">
    <property type="entry name" value="TRANSPORT ATP-BINDING PROTEIN"/>
    <property type="match status" value="1"/>
</dbReference>
<dbReference type="PROSITE" id="PS00211">
    <property type="entry name" value="ABC_TRANSPORTER_1"/>
    <property type="match status" value="1"/>
</dbReference>
<reference evidence="6 7" key="1">
    <citation type="journal article" date="2017" name="Int. J. Syst. Evol. Microbiol.">
        <title>Photobacterium alginatilyticum sp. nov., a marine bacterium isolated from bottom seawater.</title>
        <authorList>
            <person name="Wang X."/>
            <person name="Wang Y."/>
            <person name="Yang X."/>
            <person name="Sun H."/>
            <person name="Li B."/>
            <person name="Zhang X.H."/>
        </authorList>
    </citation>
    <scope>NUCLEOTIDE SEQUENCE [LARGE SCALE GENOMIC DNA]</scope>
    <source>
        <strain evidence="6 7">P03D4</strain>
    </source>
</reference>
<comment type="similarity">
    <text evidence="1">Belongs to the ABC transporter superfamily.</text>
</comment>
<dbReference type="GO" id="GO:0005524">
    <property type="term" value="F:ATP binding"/>
    <property type="evidence" value="ECO:0007669"/>
    <property type="project" value="UniProtKB-KW"/>
</dbReference>
<feature type="domain" description="ABC transporter" evidence="5">
    <location>
        <begin position="6"/>
        <end position="255"/>
    </location>
</feature>
<proteinExistence type="inferred from homology"/>
<sequence>MPETILKLVDLKQHYALRGSLFRKPKYVYAVDGVSFDVKAGETLGLVGESGCGKSSVGRTLLKLHEPTAGQIIYNGQDITHLSPSEMVSLRKEMQIIFQDPMESLNSRHTIGTIIAEPFEIHNIGLPEEREAWVKELLQKVGLPVSAANRYPHEFSGGQRQRIGIARAIALNPKLIVCDEAVSALDVSVQSQIINLLLDLQKQMNLALVFIAHDLSVVRHISDKIAVMYLGRIVELSDTEALFNNPQHPYTKALISAIPIPDPRQRGKRVMLEGDVPSPMVPPPGCHFASRCPQAESMCLNAYPVLTQSSEQHLVACHQASPT</sequence>
<dbReference type="PROSITE" id="PS50893">
    <property type="entry name" value="ABC_TRANSPORTER_2"/>
    <property type="match status" value="1"/>
</dbReference>
<evidence type="ECO:0000259" key="5">
    <source>
        <dbReference type="PROSITE" id="PS50893"/>
    </source>
</evidence>
<dbReference type="NCBIfam" id="NF008453">
    <property type="entry name" value="PRK11308.1"/>
    <property type="match status" value="1"/>
</dbReference>
<keyword evidence="3" id="KW-0547">Nucleotide-binding</keyword>
<dbReference type="InterPro" id="IPR013563">
    <property type="entry name" value="Oligopep_ABC_C"/>
</dbReference>
<keyword evidence="7" id="KW-1185">Reference proteome</keyword>
<evidence type="ECO:0000313" key="6">
    <source>
        <dbReference type="EMBL" id="NBI56141.1"/>
    </source>
</evidence>
<evidence type="ECO:0000256" key="1">
    <source>
        <dbReference type="ARBA" id="ARBA00005417"/>
    </source>
</evidence>
<evidence type="ECO:0000256" key="3">
    <source>
        <dbReference type="ARBA" id="ARBA00022741"/>
    </source>
</evidence>
<dbReference type="PANTHER" id="PTHR43776:SF7">
    <property type="entry name" value="D,D-DIPEPTIDE TRANSPORT ATP-BINDING PROTEIN DDPF-RELATED"/>
    <property type="match status" value="1"/>
</dbReference>
<dbReference type="Pfam" id="PF00005">
    <property type="entry name" value="ABC_tran"/>
    <property type="match status" value="1"/>
</dbReference>
<dbReference type="InterPro" id="IPR003439">
    <property type="entry name" value="ABC_transporter-like_ATP-bd"/>
</dbReference>
<dbReference type="InterPro" id="IPR050319">
    <property type="entry name" value="ABC_transp_ATP-bind"/>
</dbReference>
<dbReference type="RefSeq" id="WP_160658330.1">
    <property type="nucleotide sequence ID" value="NZ_RSEJ01000048.1"/>
</dbReference>
<evidence type="ECO:0000256" key="2">
    <source>
        <dbReference type="ARBA" id="ARBA00022448"/>
    </source>
</evidence>
<organism evidence="6 7">
    <name type="scientific">Photobacterium alginatilyticum</name>
    <dbReference type="NCBI Taxonomy" id="1775171"/>
    <lineage>
        <taxon>Bacteria</taxon>
        <taxon>Pseudomonadati</taxon>
        <taxon>Pseudomonadota</taxon>
        <taxon>Gammaproteobacteria</taxon>
        <taxon>Vibrionales</taxon>
        <taxon>Vibrionaceae</taxon>
        <taxon>Photobacterium</taxon>
    </lineage>
</organism>
<dbReference type="Pfam" id="PF08352">
    <property type="entry name" value="oligo_HPY"/>
    <property type="match status" value="1"/>
</dbReference>
<name>A0ABW9YRM9_9GAMM</name>
<keyword evidence="2" id="KW-0813">Transport</keyword>
<gene>
    <name evidence="6" type="ORF">EIZ48_26930</name>
</gene>